<dbReference type="SUPFAM" id="SSF101116">
    <property type="entry name" value="Flagellar export chaperone FliS"/>
    <property type="match status" value="1"/>
</dbReference>
<dbReference type="Pfam" id="PF02561">
    <property type="entry name" value="FliS"/>
    <property type="match status" value="1"/>
</dbReference>
<dbReference type="NCBIfam" id="TIGR00208">
    <property type="entry name" value="fliS"/>
    <property type="match status" value="1"/>
</dbReference>
<evidence type="ECO:0000256" key="4">
    <source>
        <dbReference type="ARBA" id="ARBA00022795"/>
    </source>
</evidence>
<dbReference type="PIRSF" id="PIRSF039090">
    <property type="entry name" value="Flis"/>
    <property type="match status" value="1"/>
</dbReference>
<comment type="similarity">
    <text evidence="2">Belongs to the FliS family.</text>
</comment>
<keyword evidence="3" id="KW-0963">Cytoplasm</keyword>
<comment type="subcellular location">
    <subcellularLocation>
        <location evidence="1">Cytoplasm</location>
        <location evidence="1">Cytosol</location>
    </subcellularLocation>
</comment>
<dbReference type="InterPro" id="IPR003713">
    <property type="entry name" value="FliS"/>
</dbReference>
<gene>
    <name evidence="6" type="ORF">MNBD_GAMMA12-3768</name>
</gene>
<protein>
    <submittedName>
        <fullName evidence="6">Flagellar biosynthesis protein FliS</fullName>
    </submittedName>
</protein>
<dbReference type="GO" id="GO:0071973">
    <property type="term" value="P:bacterial-type flagellum-dependent cell motility"/>
    <property type="evidence" value="ECO:0007669"/>
    <property type="project" value="TreeGrafter"/>
</dbReference>
<evidence type="ECO:0000256" key="5">
    <source>
        <dbReference type="ARBA" id="ARBA00023186"/>
    </source>
</evidence>
<dbReference type="PANTHER" id="PTHR34773:SF1">
    <property type="entry name" value="FLAGELLAR SECRETION CHAPERONE FLIS"/>
    <property type="match status" value="1"/>
</dbReference>
<keyword evidence="5" id="KW-0143">Chaperone</keyword>
<evidence type="ECO:0000313" key="6">
    <source>
        <dbReference type="EMBL" id="VAW74001.1"/>
    </source>
</evidence>
<dbReference type="GO" id="GO:0005829">
    <property type="term" value="C:cytosol"/>
    <property type="evidence" value="ECO:0007669"/>
    <property type="project" value="UniProtKB-SubCell"/>
</dbReference>
<dbReference type="Gene3D" id="1.20.120.340">
    <property type="entry name" value="Flagellar protein FliS"/>
    <property type="match status" value="1"/>
</dbReference>
<dbReference type="EMBL" id="UOFL01000049">
    <property type="protein sequence ID" value="VAW74001.1"/>
    <property type="molecule type" value="Genomic_DNA"/>
</dbReference>
<dbReference type="GO" id="GO:0044780">
    <property type="term" value="P:bacterial-type flagellum assembly"/>
    <property type="evidence" value="ECO:0007669"/>
    <property type="project" value="InterPro"/>
</dbReference>
<evidence type="ECO:0000256" key="1">
    <source>
        <dbReference type="ARBA" id="ARBA00004514"/>
    </source>
</evidence>
<dbReference type="CDD" id="cd16098">
    <property type="entry name" value="FliS"/>
    <property type="match status" value="1"/>
</dbReference>
<dbReference type="InterPro" id="IPR036584">
    <property type="entry name" value="FliS_sf"/>
</dbReference>
<proteinExistence type="inferred from homology"/>
<dbReference type="AlphaFoldDB" id="A0A3B0Y2Q8"/>
<accession>A0A3B0Y2Q8</accession>
<name>A0A3B0Y2Q8_9ZZZZ</name>
<keyword evidence="6" id="KW-0282">Flagellum</keyword>
<keyword evidence="6" id="KW-0969">Cilium</keyword>
<evidence type="ECO:0000256" key="3">
    <source>
        <dbReference type="ARBA" id="ARBA00022490"/>
    </source>
</evidence>
<organism evidence="6">
    <name type="scientific">hydrothermal vent metagenome</name>
    <dbReference type="NCBI Taxonomy" id="652676"/>
    <lineage>
        <taxon>unclassified sequences</taxon>
        <taxon>metagenomes</taxon>
        <taxon>ecological metagenomes</taxon>
    </lineage>
</organism>
<keyword evidence="4" id="KW-1005">Bacterial flagellum biogenesis</keyword>
<evidence type="ECO:0000256" key="2">
    <source>
        <dbReference type="ARBA" id="ARBA00008787"/>
    </source>
</evidence>
<reference evidence="6" key="1">
    <citation type="submission" date="2018-06" db="EMBL/GenBank/DDBJ databases">
        <authorList>
            <person name="Zhirakovskaya E."/>
        </authorList>
    </citation>
    <scope>NUCLEOTIDE SEQUENCE</scope>
</reference>
<keyword evidence="6" id="KW-0966">Cell projection</keyword>
<sequence>MSFTPGKRGIDEYKQFGKTSGIDEFTPHRLIQMLMEGALEQISMAIGMMQRNDIAGKGACISKAISIIEGLRTSLDKNAGGDIADNLDALYEYMASRLLEGNVHNNEEFLTEVAKLIIEIKSAWDQIPQDIIKQHADNVSE</sequence>
<dbReference type="PANTHER" id="PTHR34773">
    <property type="entry name" value="FLAGELLAR SECRETION CHAPERONE FLIS"/>
    <property type="match status" value="1"/>
</dbReference>